<dbReference type="eggNOG" id="ENOG502TI0G">
    <property type="taxonomic scope" value="Eukaryota"/>
</dbReference>
<dbReference type="Proteomes" id="UP000095282">
    <property type="component" value="Unplaced"/>
</dbReference>
<dbReference type="AlphaFoldDB" id="A0A1I7TRV2"/>
<accession>A0A1I7TRV2</accession>
<proteinExistence type="predicted"/>
<reference evidence="2" key="1">
    <citation type="submission" date="2016-11" db="UniProtKB">
        <authorList>
            <consortium name="WormBaseParasite"/>
        </authorList>
    </citation>
    <scope>IDENTIFICATION</scope>
</reference>
<organism evidence="1 2">
    <name type="scientific">Caenorhabditis tropicalis</name>
    <dbReference type="NCBI Taxonomy" id="1561998"/>
    <lineage>
        <taxon>Eukaryota</taxon>
        <taxon>Metazoa</taxon>
        <taxon>Ecdysozoa</taxon>
        <taxon>Nematoda</taxon>
        <taxon>Chromadorea</taxon>
        <taxon>Rhabditida</taxon>
        <taxon>Rhabditina</taxon>
        <taxon>Rhabditomorpha</taxon>
        <taxon>Rhabditoidea</taxon>
        <taxon>Rhabditidae</taxon>
        <taxon>Peloderinae</taxon>
        <taxon>Caenorhabditis</taxon>
    </lineage>
</organism>
<keyword evidence="1" id="KW-1185">Reference proteome</keyword>
<evidence type="ECO:0000313" key="1">
    <source>
        <dbReference type="Proteomes" id="UP000095282"/>
    </source>
</evidence>
<dbReference type="WBParaSite" id="Csp11.Scaffold629.g11143.t1">
    <property type="protein sequence ID" value="Csp11.Scaffold629.g11143.t1"/>
    <property type="gene ID" value="Csp11.Scaffold629.g11143"/>
</dbReference>
<name>A0A1I7TRV2_9PELO</name>
<protein>
    <submittedName>
        <fullName evidence="2">COMM domain-containing protein</fullName>
    </submittedName>
</protein>
<evidence type="ECO:0000313" key="2">
    <source>
        <dbReference type="WBParaSite" id="Csp11.Scaffold629.g11143.t1"/>
    </source>
</evidence>
<sequence length="153" mass="17420">MDYYIVSTCIELGLQQLLAMDFPTQEHAMFIESILKAKNTKVALENNAEATEDFEKNGLNDLIPAAVFFKKMQTICERGSYKSASIRMDMQISTRVTNNAPDCKLNMVLKTTDWEKTLNMSTETNKKLLEELQNARTFIRQSKAAALVEQQVE</sequence>